<keyword evidence="2" id="KW-1185">Reference proteome</keyword>
<protein>
    <submittedName>
        <fullName evidence="1">Uncharacterized protein</fullName>
    </submittedName>
</protein>
<gene>
    <name evidence="1" type="ORF">OESDEN_20215</name>
</gene>
<accession>A0A0B1S5C4</accession>
<dbReference type="EMBL" id="KN601785">
    <property type="protein sequence ID" value="KHJ80119.1"/>
    <property type="molecule type" value="Genomic_DNA"/>
</dbReference>
<dbReference type="Proteomes" id="UP000053660">
    <property type="component" value="Unassembled WGS sequence"/>
</dbReference>
<dbReference type="AlphaFoldDB" id="A0A0B1S5C4"/>
<name>A0A0B1S5C4_OESDE</name>
<evidence type="ECO:0000313" key="2">
    <source>
        <dbReference type="Proteomes" id="UP000053660"/>
    </source>
</evidence>
<reference evidence="1 2" key="1">
    <citation type="submission" date="2014-03" db="EMBL/GenBank/DDBJ databases">
        <title>Draft genome of the hookworm Oesophagostomum dentatum.</title>
        <authorList>
            <person name="Mitreva M."/>
        </authorList>
    </citation>
    <scope>NUCLEOTIDE SEQUENCE [LARGE SCALE GENOMIC DNA]</scope>
    <source>
        <strain evidence="1 2">OD-Hann</strain>
    </source>
</reference>
<sequence length="71" mass="7649">MYSMQPGPPLEVASLRKKQRVPFSERFSPIFGKAGQLSVLTAVVGALYARSLCPFVNARATHSGNDTAVPE</sequence>
<organism evidence="1 2">
    <name type="scientific">Oesophagostomum dentatum</name>
    <name type="common">Nodular worm</name>
    <dbReference type="NCBI Taxonomy" id="61180"/>
    <lineage>
        <taxon>Eukaryota</taxon>
        <taxon>Metazoa</taxon>
        <taxon>Ecdysozoa</taxon>
        <taxon>Nematoda</taxon>
        <taxon>Chromadorea</taxon>
        <taxon>Rhabditida</taxon>
        <taxon>Rhabditina</taxon>
        <taxon>Rhabditomorpha</taxon>
        <taxon>Strongyloidea</taxon>
        <taxon>Strongylidae</taxon>
        <taxon>Oesophagostomum</taxon>
    </lineage>
</organism>
<proteinExistence type="predicted"/>
<evidence type="ECO:0000313" key="1">
    <source>
        <dbReference type="EMBL" id="KHJ80119.1"/>
    </source>
</evidence>